<proteinExistence type="predicted"/>
<comment type="caution">
    <text evidence="1">The sequence shown here is derived from an EMBL/GenBank/DDBJ whole genome shotgun (WGS) entry which is preliminary data.</text>
</comment>
<dbReference type="OrthoDB" id="1932900at2759"/>
<dbReference type="Proteomes" id="UP000241394">
    <property type="component" value="Chromosome LG22"/>
</dbReference>
<accession>A0A2R6PXX3</accession>
<keyword evidence="2" id="KW-1185">Reference proteome</keyword>
<sequence>MGFVGSLVWANSYSKKHCRSLFWKMRLAVKKAVKSGSKQKFQFQYDPSSYALNFDDGLNNMGEEANAFHKAKFHSFPETTYWVYVIQ</sequence>
<reference evidence="1 2" key="1">
    <citation type="submission" date="2017-07" db="EMBL/GenBank/DDBJ databases">
        <title>An improved, manually edited Actinidia chinensis var. chinensis (kiwifruit) genome highlights the challenges associated with draft genomes and gene prediction in plants.</title>
        <authorList>
            <person name="Pilkington S."/>
            <person name="Crowhurst R."/>
            <person name="Hilario E."/>
            <person name="Nardozza S."/>
            <person name="Fraser L."/>
            <person name="Peng Y."/>
            <person name="Gunaseelan K."/>
            <person name="Simpson R."/>
            <person name="Tahir J."/>
            <person name="Deroles S."/>
            <person name="Templeton K."/>
            <person name="Luo Z."/>
            <person name="Davy M."/>
            <person name="Cheng C."/>
            <person name="Mcneilage M."/>
            <person name="Scaglione D."/>
            <person name="Liu Y."/>
            <person name="Zhang Q."/>
            <person name="Datson P."/>
            <person name="De Silva N."/>
            <person name="Gardiner S."/>
            <person name="Bassett H."/>
            <person name="Chagne D."/>
            <person name="Mccallum J."/>
            <person name="Dzierzon H."/>
            <person name="Deng C."/>
            <person name="Wang Y.-Y."/>
            <person name="Barron N."/>
            <person name="Manako K."/>
            <person name="Bowen J."/>
            <person name="Foster T."/>
            <person name="Erridge Z."/>
            <person name="Tiffin H."/>
            <person name="Waite C."/>
            <person name="Davies K."/>
            <person name="Grierson E."/>
            <person name="Laing W."/>
            <person name="Kirk R."/>
            <person name="Chen X."/>
            <person name="Wood M."/>
            <person name="Montefiori M."/>
            <person name="Brummell D."/>
            <person name="Schwinn K."/>
            <person name="Catanach A."/>
            <person name="Fullerton C."/>
            <person name="Li D."/>
            <person name="Meiyalaghan S."/>
            <person name="Nieuwenhuizen N."/>
            <person name="Read N."/>
            <person name="Prakash R."/>
            <person name="Hunter D."/>
            <person name="Zhang H."/>
            <person name="Mckenzie M."/>
            <person name="Knabel M."/>
            <person name="Harris A."/>
            <person name="Allan A."/>
            <person name="Chen A."/>
            <person name="Janssen B."/>
            <person name="Plunkett B."/>
            <person name="Dwamena C."/>
            <person name="Voogd C."/>
            <person name="Leif D."/>
            <person name="Lafferty D."/>
            <person name="Souleyre E."/>
            <person name="Varkonyi-Gasic E."/>
            <person name="Gambi F."/>
            <person name="Hanley J."/>
            <person name="Yao J.-L."/>
            <person name="Cheung J."/>
            <person name="David K."/>
            <person name="Warren B."/>
            <person name="Marsh K."/>
            <person name="Snowden K."/>
            <person name="Lin-Wang K."/>
            <person name="Brian L."/>
            <person name="Martinez-Sanchez M."/>
            <person name="Wang M."/>
            <person name="Ileperuma N."/>
            <person name="Macnee N."/>
            <person name="Campin R."/>
            <person name="Mcatee P."/>
            <person name="Drummond R."/>
            <person name="Espley R."/>
            <person name="Ireland H."/>
            <person name="Wu R."/>
            <person name="Atkinson R."/>
            <person name="Karunairetnam S."/>
            <person name="Bulley S."/>
            <person name="Chunkath S."/>
            <person name="Hanley Z."/>
            <person name="Storey R."/>
            <person name="Thrimawithana A."/>
            <person name="Thomson S."/>
            <person name="David C."/>
            <person name="Testolin R."/>
        </authorList>
    </citation>
    <scope>NUCLEOTIDE SEQUENCE [LARGE SCALE GENOMIC DNA]</scope>
    <source>
        <strain evidence="2">cv. Red5</strain>
        <tissue evidence="1">Young leaf</tissue>
    </source>
</reference>
<feature type="non-terminal residue" evidence="1">
    <location>
        <position position="87"/>
    </location>
</feature>
<name>A0A2R6PXX3_ACTCC</name>
<evidence type="ECO:0000313" key="1">
    <source>
        <dbReference type="EMBL" id="PSR98564.1"/>
    </source>
</evidence>
<dbReference type="Gramene" id="PSR98564">
    <property type="protein sequence ID" value="PSR98564"/>
    <property type="gene ID" value="CEY00_Acc25081"/>
</dbReference>
<dbReference type="PANTHER" id="PTHR34538:SF10">
    <property type="entry name" value="GENOME ASSEMBLY, CHROMOSOME: A06"/>
    <property type="match status" value="1"/>
</dbReference>
<evidence type="ECO:0000313" key="2">
    <source>
        <dbReference type="Proteomes" id="UP000241394"/>
    </source>
</evidence>
<reference evidence="2" key="2">
    <citation type="journal article" date="2018" name="BMC Genomics">
        <title>A manually annotated Actinidia chinensis var. chinensis (kiwifruit) genome highlights the challenges associated with draft genomes and gene prediction in plants.</title>
        <authorList>
            <person name="Pilkington S.M."/>
            <person name="Crowhurst R."/>
            <person name="Hilario E."/>
            <person name="Nardozza S."/>
            <person name="Fraser L."/>
            <person name="Peng Y."/>
            <person name="Gunaseelan K."/>
            <person name="Simpson R."/>
            <person name="Tahir J."/>
            <person name="Deroles S.C."/>
            <person name="Templeton K."/>
            <person name="Luo Z."/>
            <person name="Davy M."/>
            <person name="Cheng C."/>
            <person name="McNeilage M."/>
            <person name="Scaglione D."/>
            <person name="Liu Y."/>
            <person name="Zhang Q."/>
            <person name="Datson P."/>
            <person name="De Silva N."/>
            <person name="Gardiner S.E."/>
            <person name="Bassett H."/>
            <person name="Chagne D."/>
            <person name="McCallum J."/>
            <person name="Dzierzon H."/>
            <person name="Deng C."/>
            <person name="Wang Y.Y."/>
            <person name="Barron L."/>
            <person name="Manako K."/>
            <person name="Bowen J."/>
            <person name="Foster T.M."/>
            <person name="Erridge Z.A."/>
            <person name="Tiffin H."/>
            <person name="Waite C.N."/>
            <person name="Davies K.M."/>
            <person name="Grierson E.P."/>
            <person name="Laing W.A."/>
            <person name="Kirk R."/>
            <person name="Chen X."/>
            <person name="Wood M."/>
            <person name="Montefiori M."/>
            <person name="Brummell D.A."/>
            <person name="Schwinn K.E."/>
            <person name="Catanach A."/>
            <person name="Fullerton C."/>
            <person name="Li D."/>
            <person name="Meiyalaghan S."/>
            <person name="Nieuwenhuizen N."/>
            <person name="Read N."/>
            <person name="Prakash R."/>
            <person name="Hunter D."/>
            <person name="Zhang H."/>
            <person name="McKenzie M."/>
            <person name="Knabel M."/>
            <person name="Harris A."/>
            <person name="Allan A.C."/>
            <person name="Gleave A."/>
            <person name="Chen A."/>
            <person name="Janssen B.J."/>
            <person name="Plunkett B."/>
            <person name="Ampomah-Dwamena C."/>
            <person name="Voogd C."/>
            <person name="Leif D."/>
            <person name="Lafferty D."/>
            <person name="Souleyre E.J.F."/>
            <person name="Varkonyi-Gasic E."/>
            <person name="Gambi F."/>
            <person name="Hanley J."/>
            <person name="Yao J.L."/>
            <person name="Cheung J."/>
            <person name="David K.M."/>
            <person name="Warren B."/>
            <person name="Marsh K."/>
            <person name="Snowden K.C."/>
            <person name="Lin-Wang K."/>
            <person name="Brian L."/>
            <person name="Martinez-Sanchez M."/>
            <person name="Wang M."/>
            <person name="Ileperuma N."/>
            <person name="Macnee N."/>
            <person name="Campin R."/>
            <person name="McAtee P."/>
            <person name="Drummond R.S.M."/>
            <person name="Espley R.V."/>
            <person name="Ireland H.S."/>
            <person name="Wu R."/>
            <person name="Atkinson R.G."/>
            <person name="Karunairetnam S."/>
            <person name="Bulley S."/>
            <person name="Chunkath S."/>
            <person name="Hanley Z."/>
            <person name="Storey R."/>
            <person name="Thrimawithana A.H."/>
            <person name="Thomson S."/>
            <person name="David C."/>
            <person name="Testolin R."/>
            <person name="Huang H."/>
            <person name="Hellens R.P."/>
            <person name="Schaffer R.J."/>
        </authorList>
    </citation>
    <scope>NUCLEOTIDE SEQUENCE [LARGE SCALE GENOMIC DNA]</scope>
    <source>
        <strain evidence="2">cv. Red5</strain>
    </source>
</reference>
<dbReference type="OMA" id="WANSYSK"/>
<organism evidence="1 2">
    <name type="scientific">Actinidia chinensis var. chinensis</name>
    <name type="common">Chinese soft-hair kiwi</name>
    <dbReference type="NCBI Taxonomy" id="1590841"/>
    <lineage>
        <taxon>Eukaryota</taxon>
        <taxon>Viridiplantae</taxon>
        <taxon>Streptophyta</taxon>
        <taxon>Embryophyta</taxon>
        <taxon>Tracheophyta</taxon>
        <taxon>Spermatophyta</taxon>
        <taxon>Magnoliopsida</taxon>
        <taxon>eudicotyledons</taxon>
        <taxon>Gunneridae</taxon>
        <taxon>Pentapetalae</taxon>
        <taxon>asterids</taxon>
        <taxon>Ericales</taxon>
        <taxon>Actinidiaceae</taxon>
        <taxon>Actinidia</taxon>
    </lineage>
</organism>
<dbReference type="STRING" id="1590841.A0A2R6PXX3"/>
<dbReference type="PANTHER" id="PTHR34538">
    <property type="entry name" value="EXPRESSED PROTEIN"/>
    <property type="match status" value="1"/>
</dbReference>
<dbReference type="EMBL" id="NKQK01000022">
    <property type="protein sequence ID" value="PSR98564.1"/>
    <property type="molecule type" value="Genomic_DNA"/>
</dbReference>
<dbReference type="InParanoid" id="A0A2R6PXX3"/>
<protein>
    <submittedName>
        <fullName evidence="1">Late endosome and vacuole interface protein</fullName>
    </submittedName>
</protein>
<dbReference type="AlphaFoldDB" id="A0A2R6PXX3"/>
<gene>
    <name evidence="1" type="ORF">CEY00_Acc25081</name>
</gene>